<organism evidence="1 2">
    <name type="scientific">Amphibiibacter pelophylacis</name>
    <dbReference type="NCBI Taxonomy" id="1799477"/>
    <lineage>
        <taxon>Bacteria</taxon>
        <taxon>Pseudomonadati</taxon>
        <taxon>Pseudomonadota</taxon>
        <taxon>Betaproteobacteria</taxon>
        <taxon>Burkholderiales</taxon>
        <taxon>Sphaerotilaceae</taxon>
        <taxon>Amphibiibacter</taxon>
    </lineage>
</organism>
<dbReference type="EMBL" id="JAWDIE010000018">
    <property type="protein sequence ID" value="MEJ7139037.1"/>
    <property type="molecule type" value="Genomic_DNA"/>
</dbReference>
<protein>
    <submittedName>
        <fullName evidence="1">Pilus assembly protein PilM</fullName>
    </submittedName>
</protein>
<reference evidence="1" key="1">
    <citation type="submission" date="2023-10" db="EMBL/GenBank/DDBJ databases">
        <title>Amphibacter perezi, gen. nov., sp. nov. a novel taxa of the family Comamonadaceae, class Betaproteobacteria isolated from the skin microbiota of Pelophylax perezi from different populations.</title>
        <authorList>
            <person name="Costa S."/>
            <person name="Proenca D.N."/>
            <person name="Lopes I."/>
            <person name="Morais P.V."/>
        </authorList>
    </citation>
    <scope>NUCLEOTIDE SEQUENCE</scope>
    <source>
        <strain evidence="1">SL12-8</strain>
    </source>
</reference>
<sequence>MLGLDISTSSVKLVELDRLPDGQYVLQRLQSEPLEQGWVVGNQVEKFDEVAGAIERAVKRSGTRTRQVVFAMPPASVITKKIAMAADLREDEMEAQVESEANHYIPFPLEEVSLDYCVMGPSKTSPGDVDVMIAASRKDKVQDRQGLVEAAGLKPAILDIESHAALMGVAPVIQALPGYSSETLVALFEIGSESSSMKIIKGTELINERDQAFGGAQLTHFITRQYGFSWEEAEQRKRSHDLPPDYEETILQPFVNTLAQEIARALQFFFTSSPHHKVNYVLVSGGTATLPQLTQQITDLTGFAAVVVNPFEHFQIGAQLQKDRVRKEAPSYLTACGLALRRFMP</sequence>
<gene>
    <name evidence="1" type="ORF">RV045_11440</name>
</gene>
<comment type="caution">
    <text evidence="1">The sequence shown here is derived from an EMBL/GenBank/DDBJ whole genome shotgun (WGS) entry which is preliminary data.</text>
</comment>
<evidence type="ECO:0000313" key="2">
    <source>
        <dbReference type="Proteomes" id="UP001364695"/>
    </source>
</evidence>
<keyword evidence="2" id="KW-1185">Reference proteome</keyword>
<accession>A0ACC6P4D1</accession>
<proteinExistence type="predicted"/>
<evidence type="ECO:0000313" key="1">
    <source>
        <dbReference type="EMBL" id="MEJ7139037.1"/>
    </source>
</evidence>
<name>A0ACC6P4D1_9BURK</name>
<dbReference type="Proteomes" id="UP001364695">
    <property type="component" value="Unassembled WGS sequence"/>
</dbReference>